<dbReference type="GO" id="GO:0016747">
    <property type="term" value="F:acyltransferase activity, transferring groups other than amino-acyl groups"/>
    <property type="evidence" value="ECO:0007669"/>
    <property type="project" value="InterPro"/>
</dbReference>
<dbReference type="EMBL" id="RZUI01000004">
    <property type="protein sequence ID" value="KAA8830795.1"/>
    <property type="molecule type" value="Genomic_DNA"/>
</dbReference>
<dbReference type="InterPro" id="IPR016181">
    <property type="entry name" value="Acyl_CoA_acyltransferase"/>
</dbReference>
<dbReference type="Gene3D" id="3.40.630.30">
    <property type="match status" value="1"/>
</dbReference>
<dbReference type="Proteomes" id="UP000412028">
    <property type="component" value="Unassembled WGS sequence"/>
</dbReference>
<dbReference type="RefSeq" id="WP_150381143.1">
    <property type="nucleotide sequence ID" value="NZ_RZUI01000004.1"/>
</dbReference>
<sequence length="181" mass="20323">MMNIMGITIREYRHTDETATMAVFRRSITGLASRDYDDKQVRVWAAHTGSAGEWNNRRMAVHTWIAEWIDDELADAGDVADCEAAEDAACRSRPLMGFIDVDDVGYIDMLFVDSVYSCRGVASVLLDLVERFAQDAGIARLTVHASITARPFFLRHEFHTVAPLCPMISDVAFTNYLMARP</sequence>
<proteinExistence type="predicted"/>
<dbReference type="InterPro" id="IPR052564">
    <property type="entry name" value="N-acetyltrans/Recomb-assoc"/>
</dbReference>
<accession>A0A5M9ZTI3</accession>
<dbReference type="InterPro" id="IPR000182">
    <property type="entry name" value="GNAT_dom"/>
</dbReference>
<dbReference type="SUPFAM" id="SSF55729">
    <property type="entry name" value="Acyl-CoA N-acyltransferases (Nat)"/>
    <property type="match status" value="1"/>
</dbReference>
<evidence type="ECO:0000313" key="2">
    <source>
        <dbReference type="EMBL" id="KAA8830795.1"/>
    </source>
</evidence>
<gene>
    <name evidence="2" type="ORF">EMO89_04905</name>
</gene>
<evidence type="ECO:0000259" key="1">
    <source>
        <dbReference type="PROSITE" id="PS51186"/>
    </source>
</evidence>
<keyword evidence="2" id="KW-0808">Transferase</keyword>
<name>A0A5M9ZTI3_9BIFI</name>
<dbReference type="OrthoDB" id="9812192at2"/>
<dbReference type="Pfam" id="PF13673">
    <property type="entry name" value="Acetyltransf_10"/>
    <property type="match status" value="1"/>
</dbReference>
<reference evidence="2 3" key="1">
    <citation type="journal article" date="2019" name="Syst. Appl. Microbiol.">
        <title>Characterization of Bifidobacterium species in feaces of the Egyptian fruit bat: Description of B. vespertilionis sp. nov. and B. rousetti sp. nov.</title>
        <authorList>
            <person name="Modesto M."/>
            <person name="Satti M."/>
            <person name="Watanabe K."/>
            <person name="Puglisi E."/>
            <person name="Morelli L."/>
            <person name="Huang C.-H."/>
            <person name="Liou J.-S."/>
            <person name="Miyashita M."/>
            <person name="Tamura T."/>
            <person name="Saito S."/>
            <person name="Mori K."/>
            <person name="Huang L."/>
            <person name="Sciavilla P."/>
            <person name="Sandri C."/>
            <person name="Spiezio C."/>
            <person name="Vitali F."/>
            <person name="Cavalieri D."/>
            <person name="Perpetuini G."/>
            <person name="Tofalo R."/>
            <person name="Bonetti A."/>
            <person name="Arita M."/>
            <person name="Mattarelli P."/>
        </authorList>
    </citation>
    <scope>NUCLEOTIDE SEQUENCE [LARGE SCALE GENOMIC DNA]</scope>
    <source>
        <strain evidence="2 3">RST7</strain>
    </source>
</reference>
<dbReference type="PROSITE" id="PS51186">
    <property type="entry name" value="GNAT"/>
    <property type="match status" value="1"/>
</dbReference>
<dbReference type="PANTHER" id="PTHR43451:SF1">
    <property type="entry name" value="ACETYLTRANSFERASE"/>
    <property type="match status" value="1"/>
</dbReference>
<dbReference type="AlphaFoldDB" id="A0A5M9ZTI3"/>
<organism evidence="2 3">
    <name type="scientific">Bifidobacterium tissieri</name>
    <dbReference type="NCBI Taxonomy" id="1630162"/>
    <lineage>
        <taxon>Bacteria</taxon>
        <taxon>Bacillati</taxon>
        <taxon>Actinomycetota</taxon>
        <taxon>Actinomycetes</taxon>
        <taxon>Bifidobacteriales</taxon>
        <taxon>Bifidobacteriaceae</taxon>
        <taxon>Bifidobacterium</taxon>
    </lineage>
</organism>
<feature type="domain" description="N-acetyltransferase" evidence="1">
    <location>
        <begin position="7"/>
        <end position="181"/>
    </location>
</feature>
<comment type="caution">
    <text evidence="2">The sequence shown here is derived from an EMBL/GenBank/DDBJ whole genome shotgun (WGS) entry which is preliminary data.</text>
</comment>
<dbReference type="CDD" id="cd04301">
    <property type="entry name" value="NAT_SF"/>
    <property type="match status" value="1"/>
</dbReference>
<evidence type="ECO:0000313" key="3">
    <source>
        <dbReference type="Proteomes" id="UP000412028"/>
    </source>
</evidence>
<protein>
    <submittedName>
        <fullName evidence="2">GNAT family N-acetyltransferase</fullName>
    </submittedName>
</protein>
<dbReference type="PANTHER" id="PTHR43451">
    <property type="entry name" value="ACETYLTRANSFERASE (GNAT) FAMILY PROTEIN"/>
    <property type="match status" value="1"/>
</dbReference>